<protein>
    <submittedName>
        <fullName evidence="1">Uncharacterized protein</fullName>
    </submittedName>
</protein>
<comment type="caution">
    <text evidence="1">The sequence shown here is derived from an EMBL/GenBank/DDBJ whole genome shotgun (WGS) entry which is preliminary data.</text>
</comment>
<accession>A0A7W4XYB3</accession>
<sequence length="214" mass="22689">MDLVNDAVDLEPELELVVEAPAGWVVLDRDDAVDADEHALAVHRSLAEDLVHAGGRVDPAAVDAAARTLAAVTRTARDLLRGRGGLAFAYVGHPEVPTALWLDVLARPEDDFAAWADHRFDVEIPAADPRCEVHAVDLPAGPARRVRSTTVPDDVGAPVAEGVDVLVRPDRAPGRVVLSSRWTALAHGDLLAGLVDAFARTVRVRSVPAGGTRP</sequence>
<name>A0A7W4XYB3_KINRA</name>
<proteinExistence type="predicted"/>
<gene>
    <name evidence="1" type="ORF">FHR75_003173</name>
</gene>
<dbReference type="EMBL" id="JACHVY010000003">
    <property type="protein sequence ID" value="MBB2902342.1"/>
    <property type="molecule type" value="Genomic_DNA"/>
</dbReference>
<reference evidence="1 2" key="1">
    <citation type="submission" date="2020-08" db="EMBL/GenBank/DDBJ databases">
        <title>The Agave Microbiome: Exploring the role of microbial communities in plant adaptations to desert environments.</title>
        <authorList>
            <person name="Partida-Martinez L.P."/>
        </authorList>
    </citation>
    <scope>NUCLEOTIDE SEQUENCE [LARGE SCALE GENOMIC DNA]</scope>
    <source>
        <strain evidence="1 2">AS2.23</strain>
    </source>
</reference>
<reference evidence="1 2" key="2">
    <citation type="submission" date="2020-08" db="EMBL/GenBank/DDBJ databases">
        <authorList>
            <person name="Partida-Martinez L."/>
            <person name="Huntemann M."/>
            <person name="Clum A."/>
            <person name="Wang J."/>
            <person name="Palaniappan K."/>
            <person name="Ritter S."/>
            <person name="Chen I.-M."/>
            <person name="Stamatis D."/>
            <person name="Reddy T."/>
            <person name="O'Malley R."/>
            <person name="Daum C."/>
            <person name="Shapiro N."/>
            <person name="Ivanova N."/>
            <person name="Kyrpides N."/>
            <person name="Woyke T."/>
        </authorList>
    </citation>
    <scope>NUCLEOTIDE SEQUENCE [LARGE SCALE GENOMIC DNA]</scope>
    <source>
        <strain evidence="1 2">AS2.23</strain>
    </source>
</reference>
<dbReference type="Proteomes" id="UP000533269">
    <property type="component" value="Unassembled WGS sequence"/>
</dbReference>
<organism evidence="1 2">
    <name type="scientific">Kineococcus radiotolerans</name>
    <dbReference type="NCBI Taxonomy" id="131568"/>
    <lineage>
        <taxon>Bacteria</taxon>
        <taxon>Bacillati</taxon>
        <taxon>Actinomycetota</taxon>
        <taxon>Actinomycetes</taxon>
        <taxon>Kineosporiales</taxon>
        <taxon>Kineosporiaceae</taxon>
        <taxon>Kineococcus</taxon>
    </lineage>
</organism>
<evidence type="ECO:0000313" key="1">
    <source>
        <dbReference type="EMBL" id="MBB2902342.1"/>
    </source>
</evidence>
<dbReference type="RefSeq" id="WP_183392165.1">
    <property type="nucleotide sequence ID" value="NZ_JACHVY010000003.1"/>
</dbReference>
<evidence type="ECO:0000313" key="2">
    <source>
        <dbReference type="Proteomes" id="UP000533269"/>
    </source>
</evidence>
<dbReference type="AlphaFoldDB" id="A0A7W4XYB3"/>